<evidence type="ECO:0000259" key="10">
    <source>
        <dbReference type="Pfam" id="PF04316"/>
    </source>
</evidence>
<dbReference type="InterPro" id="IPR007412">
    <property type="entry name" value="FlgM"/>
</dbReference>
<evidence type="ECO:0000313" key="11">
    <source>
        <dbReference type="EMBL" id="TCS39925.1"/>
    </source>
</evidence>
<evidence type="ECO:0000256" key="2">
    <source>
        <dbReference type="ARBA" id="ARBA00017823"/>
    </source>
</evidence>
<proteinExistence type="inferred from homology"/>
<evidence type="ECO:0000256" key="7">
    <source>
        <dbReference type="ARBA" id="ARBA00024739"/>
    </source>
</evidence>
<evidence type="ECO:0000256" key="5">
    <source>
        <dbReference type="ARBA" id="ARBA00023015"/>
    </source>
</evidence>
<sequence>MAINVNAPTTTQVGANKTAKHTGPDQALEAKSGNGTDTALSDEVVELSDRGRTMEALESSVQNMPDVDQDKVDSIRNAITNGEYEIDYDKLASAFRRFESEL</sequence>
<keyword evidence="11" id="KW-0282">Flagellum</keyword>
<keyword evidence="11" id="KW-0969">Cilium</keyword>
<evidence type="ECO:0000256" key="9">
    <source>
        <dbReference type="SAM" id="MobiDB-lite"/>
    </source>
</evidence>
<dbReference type="GO" id="GO:0045892">
    <property type="term" value="P:negative regulation of DNA-templated transcription"/>
    <property type="evidence" value="ECO:0007669"/>
    <property type="project" value="InterPro"/>
</dbReference>
<comment type="similarity">
    <text evidence="1">Belongs to the FlgM family.</text>
</comment>
<organism evidence="11 12">
    <name type="scientific">Reinekea marinisedimentorum</name>
    <dbReference type="NCBI Taxonomy" id="230495"/>
    <lineage>
        <taxon>Bacteria</taxon>
        <taxon>Pseudomonadati</taxon>
        <taxon>Pseudomonadota</taxon>
        <taxon>Gammaproteobacteria</taxon>
        <taxon>Oceanospirillales</taxon>
        <taxon>Saccharospirillaceae</taxon>
        <taxon>Reinekea</taxon>
    </lineage>
</organism>
<evidence type="ECO:0000256" key="4">
    <source>
        <dbReference type="ARBA" id="ARBA00022795"/>
    </source>
</evidence>
<accession>A0A4R3I573</accession>
<evidence type="ECO:0000256" key="1">
    <source>
        <dbReference type="ARBA" id="ARBA00005322"/>
    </source>
</evidence>
<evidence type="ECO:0000313" key="12">
    <source>
        <dbReference type="Proteomes" id="UP000295793"/>
    </source>
</evidence>
<keyword evidence="6" id="KW-0804">Transcription</keyword>
<evidence type="ECO:0000256" key="8">
    <source>
        <dbReference type="ARBA" id="ARBA00030117"/>
    </source>
</evidence>
<keyword evidence="12" id="KW-1185">Reference proteome</keyword>
<keyword evidence="11" id="KW-0966">Cell projection</keyword>
<comment type="function">
    <text evidence="7">Responsible for the coupling of flagellin expression to flagellar assembly by preventing expression of the flagellin genes when a component of the middle class of proteins is defective. It negatively regulates flagellar genes by inhibiting the activity of FliA by directly binding to FliA.</text>
</comment>
<comment type="caution">
    <text evidence="11">The sequence shown here is derived from an EMBL/GenBank/DDBJ whole genome shotgun (WGS) entry which is preliminary data.</text>
</comment>
<feature type="compositionally biased region" description="Polar residues" evidence="9">
    <location>
        <begin position="1"/>
        <end position="15"/>
    </location>
</feature>
<dbReference type="NCBIfam" id="TIGR03824">
    <property type="entry name" value="FlgM_jcvi"/>
    <property type="match status" value="1"/>
</dbReference>
<dbReference type="EMBL" id="SLZR01000011">
    <property type="protein sequence ID" value="TCS39925.1"/>
    <property type="molecule type" value="Genomic_DNA"/>
</dbReference>
<dbReference type="RefSeq" id="WP_132702144.1">
    <property type="nucleotide sequence ID" value="NZ_SLZR01000011.1"/>
</dbReference>
<evidence type="ECO:0000256" key="6">
    <source>
        <dbReference type="ARBA" id="ARBA00023163"/>
    </source>
</evidence>
<name>A0A4R3I573_9GAMM</name>
<feature type="domain" description="Anti-sigma-28 factor FlgM C-terminal" evidence="10">
    <location>
        <begin position="45"/>
        <end position="93"/>
    </location>
</feature>
<dbReference type="InterPro" id="IPR031316">
    <property type="entry name" value="FlgM_C"/>
</dbReference>
<evidence type="ECO:0000256" key="3">
    <source>
        <dbReference type="ARBA" id="ARBA00022491"/>
    </source>
</evidence>
<dbReference type="Proteomes" id="UP000295793">
    <property type="component" value="Unassembled WGS sequence"/>
</dbReference>
<protein>
    <recommendedName>
        <fullName evidence="2">Negative regulator of flagellin synthesis</fullName>
    </recommendedName>
    <alternativeName>
        <fullName evidence="8">Anti-sigma-28 factor</fullName>
    </alternativeName>
</protein>
<dbReference type="AlphaFoldDB" id="A0A4R3I573"/>
<dbReference type="SUPFAM" id="SSF101498">
    <property type="entry name" value="Anti-sigma factor FlgM"/>
    <property type="match status" value="1"/>
</dbReference>
<keyword evidence="3" id="KW-0678">Repressor</keyword>
<keyword evidence="5" id="KW-0805">Transcription regulation</keyword>
<dbReference type="InterPro" id="IPR035890">
    <property type="entry name" value="Anti-sigma-28_factor_FlgM_sf"/>
</dbReference>
<dbReference type="GO" id="GO:0044781">
    <property type="term" value="P:bacterial-type flagellum organization"/>
    <property type="evidence" value="ECO:0007669"/>
    <property type="project" value="UniProtKB-KW"/>
</dbReference>
<reference evidence="11 12" key="1">
    <citation type="submission" date="2019-03" db="EMBL/GenBank/DDBJ databases">
        <title>Genomic Encyclopedia of Archaeal and Bacterial Type Strains, Phase II (KMG-II): from individual species to whole genera.</title>
        <authorList>
            <person name="Goeker M."/>
        </authorList>
    </citation>
    <scope>NUCLEOTIDE SEQUENCE [LARGE SCALE GENOMIC DNA]</scope>
    <source>
        <strain evidence="11 12">DSM 15388</strain>
    </source>
</reference>
<gene>
    <name evidence="11" type="ORF">BCF53_11115</name>
</gene>
<feature type="region of interest" description="Disordered" evidence="9">
    <location>
        <begin position="1"/>
        <end position="40"/>
    </location>
</feature>
<dbReference type="Pfam" id="PF04316">
    <property type="entry name" value="FlgM"/>
    <property type="match status" value="1"/>
</dbReference>
<dbReference type="OrthoDB" id="7064195at2"/>
<keyword evidence="4" id="KW-1005">Bacterial flagellum biogenesis</keyword>